<evidence type="ECO:0000313" key="1">
    <source>
        <dbReference type="EMBL" id="KAI5676636.1"/>
    </source>
</evidence>
<accession>A0ACC0BVD6</accession>
<dbReference type="Proteomes" id="UP001060085">
    <property type="component" value="Linkage Group LG02"/>
</dbReference>
<comment type="caution">
    <text evidence="1">The sequence shown here is derived from an EMBL/GenBank/DDBJ whole genome shotgun (WGS) entry which is preliminary data.</text>
</comment>
<name>A0ACC0BVD6_CATRO</name>
<gene>
    <name evidence="1" type="ORF">M9H77_07586</name>
</gene>
<proteinExistence type="predicted"/>
<reference evidence="2" key="1">
    <citation type="journal article" date="2023" name="Nat. Plants">
        <title>Single-cell RNA sequencing provides a high-resolution roadmap for understanding the multicellular compartmentation of specialized metabolism.</title>
        <authorList>
            <person name="Sun S."/>
            <person name="Shen X."/>
            <person name="Li Y."/>
            <person name="Li Y."/>
            <person name="Wang S."/>
            <person name="Li R."/>
            <person name="Zhang H."/>
            <person name="Shen G."/>
            <person name="Guo B."/>
            <person name="Wei J."/>
            <person name="Xu J."/>
            <person name="St-Pierre B."/>
            <person name="Chen S."/>
            <person name="Sun C."/>
        </authorList>
    </citation>
    <scope>NUCLEOTIDE SEQUENCE [LARGE SCALE GENOMIC DNA]</scope>
</reference>
<organism evidence="1 2">
    <name type="scientific">Catharanthus roseus</name>
    <name type="common">Madagascar periwinkle</name>
    <name type="synonym">Vinca rosea</name>
    <dbReference type="NCBI Taxonomy" id="4058"/>
    <lineage>
        <taxon>Eukaryota</taxon>
        <taxon>Viridiplantae</taxon>
        <taxon>Streptophyta</taxon>
        <taxon>Embryophyta</taxon>
        <taxon>Tracheophyta</taxon>
        <taxon>Spermatophyta</taxon>
        <taxon>Magnoliopsida</taxon>
        <taxon>eudicotyledons</taxon>
        <taxon>Gunneridae</taxon>
        <taxon>Pentapetalae</taxon>
        <taxon>asterids</taxon>
        <taxon>lamiids</taxon>
        <taxon>Gentianales</taxon>
        <taxon>Apocynaceae</taxon>
        <taxon>Rauvolfioideae</taxon>
        <taxon>Vinceae</taxon>
        <taxon>Catharanthinae</taxon>
        <taxon>Catharanthus</taxon>
    </lineage>
</organism>
<protein>
    <submittedName>
        <fullName evidence="1">Uncharacterized protein</fullName>
    </submittedName>
</protein>
<dbReference type="EMBL" id="CM044702">
    <property type="protein sequence ID" value="KAI5676636.1"/>
    <property type="molecule type" value="Genomic_DNA"/>
</dbReference>
<sequence>MIQHLACQVIGDKQEGFKRSKTILWSSVQVKKSKKANLGSLGSLKINRMIFLDPTTNDRSTLPSMVGNGFEDESFQMRGKWCDPKNARNCRAIAKSEEHQGNIAGFEKMIPDLAWQVIGDQEEDFKRSETVNPTIDGRVLAKEGLEVLDLPHTVEGLFVYSYLSLIIPAIVCLCSSNFPKQSSRESSRREVHLGSEWPSRKVKEGHTTL</sequence>
<evidence type="ECO:0000313" key="2">
    <source>
        <dbReference type="Proteomes" id="UP001060085"/>
    </source>
</evidence>
<keyword evidence="2" id="KW-1185">Reference proteome</keyword>